<evidence type="ECO:0000256" key="1">
    <source>
        <dbReference type="SAM" id="Phobius"/>
    </source>
</evidence>
<dbReference type="AlphaFoldDB" id="A0A7G2IUB5"/>
<accession>A0A7G2IUB5</accession>
<dbReference type="EMBL" id="CBWP010000075">
    <property type="protein sequence ID" value="CDL40600.1"/>
    <property type="molecule type" value="Genomic_DNA"/>
</dbReference>
<feature type="transmembrane region" description="Helical" evidence="1">
    <location>
        <begin position="7"/>
        <end position="26"/>
    </location>
</feature>
<protein>
    <submittedName>
        <fullName evidence="2">Exported protein</fullName>
    </submittedName>
</protein>
<dbReference type="Proteomes" id="UP000019194">
    <property type="component" value="Unassembled WGS sequence"/>
</dbReference>
<keyword evidence="1" id="KW-1133">Transmembrane helix</keyword>
<reference evidence="2 3" key="1">
    <citation type="submission" date="2013-10" db="EMBL/GenBank/DDBJ databases">
        <title>Antibiotic resistance diversity of beta-lactamase producers in the General Hospital Vienna.</title>
        <authorList>
            <person name="Barisic I."/>
            <person name="Mitteregger D."/>
            <person name="Hirschl A.M."/>
            <person name="Noehammer C."/>
            <person name="Wiesinger-Mayr H."/>
        </authorList>
    </citation>
    <scope>NUCLEOTIDE SEQUENCE [LARGE SCALE GENOMIC DNA]</scope>
    <source>
        <strain evidence="2 3">ISC11</strain>
    </source>
</reference>
<name>A0A7G2IUB5_CITFR</name>
<organism evidence="2 3">
    <name type="scientific">Citrobacter freundii</name>
    <dbReference type="NCBI Taxonomy" id="546"/>
    <lineage>
        <taxon>Bacteria</taxon>
        <taxon>Pseudomonadati</taxon>
        <taxon>Pseudomonadota</taxon>
        <taxon>Gammaproteobacteria</taxon>
        <taxon>Enterobacterales</taxon>
        <taxon>Enterobacteriaceae</taxon>
        <taxon>Citrobacter</taxon>
        <taxon>Citrobacter freundii complex</taxon>
    </lineage>
</organism>
<evidence type="ECO:0000313" key="2">
    <source>
        <dbReference type="EMBL" id="CDL40600.1"/>
    </source>
</evidence>
<comment type="caution">
    <text evidence="2">The sequence shown here is derived from an EMBL/GenBank/DDBJ whole genome shotgun (WGS) entry which is preliminary data.</text>
</comment>
<keyword evidence="1" id="KW-0812">Transmembrane</keyword>
<evidence type="ECO:0000313" key="3">
    <source>
        <dbReference type="Proteomes" id="UP000019194"/>
    </source>
</evidence>
<keyword evidence="1" id="KW-0472">Membrane</keyword>
<proteinExistence type="predicted"/>
<sequence length="88" mass="10204">MKFIGKLLLYVLIALAVAILGLYFLLQTRWGAEHVSAWVSQNSSYHLAFDAIDHRFSSPSHILLEKRHLWPGWSARHAGRQNGRYWTQ</sequence>